<reference evidence="2 3" key="1">
    <citation type="journal article" date="2016" name="Front. Microbiol.">
        <title>Single-Cell (Meta-)Genomics of a Dimorphic Candidatus Thiomargarita nelsonii Reveals Genomic Plasticity.</title>
        <authorList>
            <person name="Flood B.E."/>
            <person name="Fliss P."/>
            <person name="Jones D.S."/>
            <person name="Dick G.J."/>
            <person name="Jain S."/>
            <person name="Kaster A.K."/>
            <person name="Winkel M."/>
            <person name="Mussmann M."/>
            <person name="Bailey J."/>
        </authorList>
    </citation>
    <scope>NUCLEOTIDE SEQUENCE [LARGE SCALE GENOMIC DNA]</scope>
    <source>
        <strain evidence="2">Hydrate Ridge</strain>
    </source>
</reference>
<keyword evidence="1" id="KW-1133">Transmembrane helix</keyword>
<keyword evidence="3" id="KW-1185">Reference proteome</keyword>
<gene>
    <name evidence="2" type="ORF">PN36_10675</name>
</gene>
<feature type="transmembrane region" description="Helical" evidence="1">
    <location>
        <begin position="106"/>
        <end position="126"/>
    </location>
</feature>
<evidence type="ECO:0000313" key="2">
    <source>
        <dbReference type="EMBL" id="KHD07467.1"/>
    </source>
</evidence>
<feature type="transmembrane region" description="Helical" evidence="1">
    <location>
        <begin position="45"/>
        <end position="66"/>
    </location>
</feature>
<dbReference type="EMBL" id="JSZA02000032">
    <property type="protein sequence ID" value="KHD07467.1"/>
    <property type="molecule type" value="Genomic_DNA"/>
</dbReference>
<proteinExistence type="predicted"/>
<evidence type="ECO:0000313" key="3">
    <source>
        <dbReference type="Proteomes" id="UP000030428"/>
    </source>
</evidence>
<dbReference type="Proteomes" id="UP000030428">
    <property type="component" value="Unassembled WGS sequence"/>
</dbReference>
<dbReference type="Pfam" id="PF10861">
    <property type="entry name" value="DUF2784"/>
    <property type="match status" value="1"/>
</dbReference>
<keyword evidence="1" id="KW-0472">Membrane</keyword>
<feature type="transmembrane region" description="Helical" evidence="1">
    <location>
        <begin position="12"/>
        <end position="33"/>
    </location>
</feature>
<keyword evidence="1" id="KW-0812">Transmembrane</keyword>
<accession>A0A0A6S3M9</accession>
<evidence type="ECO:0008006" key="4">
    <source>
        <dbReference type="Google" id="ProtNLM"/>
    </source>
</evidence>
<protein>
    <recommendedName>
        <fullName evidence="4">DUF2784 domain-containing protein</fullName>
    </recommendedName>
</protein>
<comment type="caution">
    <text evidence="2">The sequence shown here is derived from an EMBL/GenBank/DDBJ whole genome shotgun (WGS) entry which is preliminary data.</text>
</comment>
<organism evidence="2 3">
    <name type="scientific">Candidatus Thiomargarita nelsonii</name>
    <dbReference type="NCBI Taxonomy" id="1003181"/>
    <lineage>
        <taxon>Bacteria</taxon>
        <taxon>Pseudomonadati</taxon>
        <taxon>Pseudomonadota</taxon>
        <taxon>Gammaproteobacteria</taxon>
        <taxon>Thiotrichales</taxon>
        <taxon>Thiotrichaceae</taxon>
        <taxon>Thiomargarita</taxon>
    </lineage>
</organism>
<dbReference type="AlphaFoldDB" id="A0A0A6S3M9"/>
<dbReference type="InterPro" id="IPR021218">
    <property type="entry name" value="DUF2784"/>
</dbReference>
<evidence type="ECO:0000256" key="1">
    <source>
        <dbReference type="SAM" id="Phobius"/>
    </source>
</evidence>
<name>A0A0A6S3M9_9GAMM</name>
<sequence>MSSSQFSFLADLTVVVHASFVLFVIAGQVLILIGWMRKWHWTQNFIFRFLHLAAIGYVVLEAWLGITCPLTILEYHLRHLAGEATHSMSFIAYWIHYFLFYTAPDWVFILIYSLFGALVLLTFLRYPPLKKNGEKYESA</sequence>